<feature type="domain" description="CARD" evidence="1">
    <location>
        <begin position="4"/>
        <end position="93"/>
    </location>
</feature>
<protein>
    <recommendedName>
        <fullName evidence="1">CARD domain-containing protein</fullName>
    </recommendedName>
</protein>
<name>A0A182Q022_9DIPT</name>
<evidence type="ECO:0000259" key="1">
    <source>
        <dbReference type="PROSITE" id="PS50209"/>
    </source>
</evidence>
<dbReference type="Pfam" id="PF00619">
    <property type="entry name" value="CARD"/>
    <property type="match status" value="1"/>
</dbReference>
<dbReference type="GO" id="GO:0042981">
    <property type="term" value="P:regulation of apoptotic process"/>
    <property type="evidence" value="ECO:0007669"/>
    <property type="project" value="InterPro"/>
</dbReference>
<dbReference type="SUPFAM" id="SSF47986">
    <property type="entry name" value="DEATH domain"/>
    <property type="match status" value="1"/>
</dbReference>
<dbReference type="VEuPathDB" id="VectorBase:AFAF000379"/>
<proteinExistence type="predicted"/>
<accession>A0A182Q022</accession>
<dbReference type="AlphaFoldDB" id="A0A182Q022"/>
<dbReference type="EMBL" id="AXCN02000233">
    <property type="status" value="NOT_ANNOTATED_CDS"/>
    <property type="molecule type" value="Genomic_DNA"/>
</dbReference>
<dbReference type="EnsemblMetazoa" id="AFAF000379-RA">
    <property type="protein sequence ID" value="AFAF000379-PA"/>
    <property type="gene ID" value="AFAF000379"/>
</dbReference>
<organism evidence="2 3">
    <name type="scientific">Anopheles farauti</name>
    <dbReference type="NCBI Taxonomy" id="69004"/>
    <lineage>
        <taxon>Eukaryota</taxon>
        <taxon>Metazoa</taxon>
        <taxon>Ecdysozoa</taxon>
        <taxon>Arthropoda</taxon>
        <taxon>Hexapoda</taxon>
        <taxon>Insecta</taxon>
        <taxon>Pterygota</taxon>
        <taxon>Neoptera</taxon>
        <taxon>Endopterygota</taxon>
        <taxon>Diptera</taxon>
        <taxon>Nematocera</taxon>
        <taxon>Culicoidea</taxon>
        <taxon>Culicidae</taxon>
        <taxon>Anophelinae</taxon>
        <taxon>Anopheles</taxon>
    </lineage>
</organism>
<dbReference type="Gene3D" id="1.10.533.10">
    <property type="entry name" value="Death Domain, Fas"/>
    <property type="match status" value="1"/>
</dbReference>
<keyword evidence="3" id="KW-1185">Reference proteome</keyword>
<dbReference type="InterPro" id="IPR001315">
    <property type="entry name" value="CARD"/>
</dbReference>
<reference evidence="3" key="1">
    <citation type="submission" date="2014-01" db="EMBL/GenBank/DDBJ databases">
        <title>The Genome Sequence of Anopheles farauti FAR1 (V2).</title>
        <authorList>
            <consortium name="The Broad Institute Genomics Platform"/>
            <person name="Neafsey D.E."/>
            <person name="Besansky N."/>
            <person name="Howell P."/>
            <person name="Walton C."/>
            <person name="Young S.K."/>
            <person name="Zeng Q."/>
            <person name="Gargeya S."/>
            <person name="Fitzgerald M."/>
            <person name="Haas B."/>
            <person name="Abouelleil A."/>
            <person name="Allen A.W."/>
            <person name="Alvarado L."/>
            <person name="Arachchi H.M."/>
            <person name="Berlin A.M."/>
            <person name="Chapman S.B."/>
            <person name="Gainer-Dewar J."/>
            <person name="Goldberg J."/>
            <person name="Griggs A."/>
            <person name="Gujja S."/>
            <person name="Hansen M."/>
            <person name="Howarth C."/>
            <person name="Imamovic A."/>
            <person name="Ireland A."/>
            <person name="Larimer J."/>
            <person name="McCowan C."/>
            <person name="Murphy C."/>
            <person name="Pearson M."/>
            <person name="Poon T.W."/>
            <person name="Priest M."/>
            <person name="Roberts A."/>
            <person name="Saif S."/>
            <person name="Shea T."/>
            <person name="Sisk P."/>
            <person name="Sykes S."/>
            <person name="Wortman J."/>
            <person name="Nusbaum C."/>
            <person name="Birren B."/>
        </authorList>
    </citation>
    <scope>NUCLEOTIDE SEQUENCE [LARGE SCALE GENOMIC DNA]</scope>
    <source>
        <strain evidence="3">FAR1</strain>
    </source>
</reference>
<sequence>MADETGEVRSLLMRHRLSIVRDLIGTSLVQVLLKAGVLTVSQEEQLTGEPSLDARCDQLIELIARDGFEKFKQFCYAIESECSQLISDLINDKLSQVDDDCDTSLGYDAANLTAIPSSITAVAASGEASEECSLTTEANIPTNTRTFRFGILLIPRLIGTIKTPTSNRKCQPGGDGLEVTN</sequence>
<evidence type="ECO:0000313" key="2">
    <source>
        <dbReference type="EnsemblMetazoa" id="AFAF000379-PA"/>
    </source>
</evidence>
<reference evidence="2" key="2">
    <citation type="submission" date="2020-05" db="UniProtKB">
        <authorList>
            <consortium name="EnsemblMetazoa"/>
        </authorList>
    </citation>
    <scope>IDENTIFICATION</scope>
    <source>
        <strain evidence="2">FAR1</strain>
    </source>
</reference>
<dbReference type="Proteomes" id="UP000075886">
    <property type="component" value="Unassembled WGS sequence"/>
</dbReference>
<dbReference type="InterPro" id="IPR011029">
    <property type="entry name" value="DEATH-like_dom_sf"/>
</dbReference>
<evidence type="ECO:0000313" key="3">
    <source>
        <dbReference type="Proteomes" id="UP000075886"/>
    </source>
</evidence>
<dbReference type="PROSITE" id="PS50209">
    <property type="entry name" value="CARD"/>
    <property type="match status" value="1"/>
</dbReference>